<feature type="transmembrane region" description="Helical" evidence="1">
    <location>
        <begin position="150"/>
        <end position="171"/>
    </location>
</feature>
<gene>
    <name evidence="2" type="ORF">ACFO7V_13515</name>
</gene>
<keyword evidence="3" id="KW-1185">Reference proteome</keyword>
<keyword evidence="1" id="KW-1133">Transmembrane helix</keyword>
<dbReference type="InterPro" id="IPR012507">
    <property type="entry name" value="YibE_F"/>
</dbReference>
<dbReference type="Pfam" id="PF07907">
    <property type="entry name" value="YibE_F"/>
    <property type="match status" value="1"/>
</dbReference>
<dbReference type="RefSeq" id="WP_096255613.1">
    <property type="nucleotide sequence ID" value="NZ_BAAAVQ010000040.1"/>
</dbReference>
<evidence type="ECO:0000313" key="3">
    <source>
        <dbReference type="Proteomes" id="UP001595884"/>
    </source>
</evidence>
<accession>A0ABV9MNF1</accession>
<evidence type="ECO:0000313" key="2">
    <source>
        <dbReference type="EMBL" id="MFC4717145.1"/>
    </source>
</evidence>
<proteinExistence type="predicted"/>
<feature type="transmembrane region" description="Helical" evidence="1">
    <location>
        <begin position="178"/>
        <end position="198"/>
    </location>
</feature>
<keyword evidence="1" id="KW-0472">Membrane</keyword>
<keyword evidence="1" id="KW-0812">Transmembrane</keyword>
<feature type="transmembrane region" description="Helical" evidence="1">
    <location>
        <begin position="231"/>
        <end position="250"/>
    </location>
</feature>
<feature type="transmembrane region" description="Helical" evidence="1">
    <location>
        <begin position="270"/>
        <end position="292"/>
    </location>
</feature>
<feature type="transmembrane region" description="Helical" evidence="1">
    <location>
        <begin position="204"/>
        <end position="222"/>
    </location>
</feature>
<evidence type="ECO:0000256" key="1">
    <source>
        <dbReference type="SAM" id="Phobius"/>
    </source>
</evidence>
<reference evidence="3" key="1">
    <citation type="journal article" date="2019" name="Int. J. Syst. Evol. Microbiol.">
        <title>The Global Catalogue of Microorganisms (GCM) 10K type strain sequencing project: providing services to taxonomists for standard genome sequencing and annotation.</title>
        <authorList>
            <consortium name="The Broad Institute Genomics Platform"/>
            <consortium name="The Broad Institute Genome Sequencing Center for Infectious Disease"/>
            <person name="Wu L."/>
            <person name="Ma J."/>
        </authorList>
    </citation>
    <scope>NUCLEOTIDE SEQUENCE [LARGE SCALE GENOMIC DNA]</scope>
    <source>
        <strain evidence="3">CGMCC 1.12849</strain>
    </source>
</reference>
<dbReference type="PANTHER" id="PTHR41771">
    <property type="entry name" value="MEMBRANE PROTEIN-RELATED"/>
    <property type="match status" value="1"/>
</dbReference>
<dbReference type="PANTHER" id="PTHR41771:SF1">
    <property type="entry name" value="MEMBRANE PROTEIN"/>
    <property type="match status" value="1"/>
</dbReference>
<dbReference type="Proteomes" id="UP001595884">
    <property type="component" value="Unassembled WGS sequence"/>
</dbReference>
<protein>
    <submittedName>
        <fullName evidence="2">YibE/F family protein</fullName>
    </submittedName>
</protein>
<feature type="transmembrane region" description="Helical" evidence="1">
    <location>
        <begin position="375"/>
        <end position="397"/>
    </location>
</feature>
<organism evidence="2 3">
    <name type="scientific">Glutamicibacter bergerei</name>
    <dbReference type="NCBI Taxonomy" id="256702"/>
    <lineage>
        <taxon>Bacteria</taxon>
        <taxon>Bacillati</taxon>
        <taxon>Actinomycetota</taxon>
        <taxon>Actinomycetes</taxon>
        <taxon>Micrococcales</taxon>
        <taxon>Micrococcaceae</taxon>
        <taxon>Glutamicibacter</taxon>
    </lineage>
</organism>
<feature type="transmembrane region" description="Helical" evidence="1">
    <location>
        <begin position="333"/>
        <end position="355"/>
    </location>
</feature>
<dbReference type="GeneID" id="303302497"/>
<comment type="caution">
    <text evidence="2">The sequence shown here is derived from an EMBL/GenBank/DDBJ whole genome shotgun (WGS) entry which is preliminary data.</text>
</comment>
<dbReference type="EMBL" id="JBHSHE010000062">
    <property type="protein sequence ID" value="MFC4717145.1"/>
    <property type="molecule type" value="Genomic_DNA"/>
</dbReference>
<feature type="transmembrane region" description="Helical" evidence="1">
    <location>
        <begin position="21"/>
        <end position="44"/>
    </location>
</feature>
<sequence>MGHSHNHDQPILQDPARRRRASIILWALLAPVGALALIMVIALWPQGNYDRFALDGAMDTTGGASMQVGTVTRSLIQDCPSSMGLEEVGGKTLECNVTYLMPDSGGAEIALEIPPEQLHSREARPGDQIRYLDLSAVGSDSGSPYVFVDFVRTLPMSLLAVAYGLVVVLVAGWRGARAVIGLVGGIAFMIIFMVPALLEGGNPVLIALTGSTAIMFVALYFAHGLNAKTSTALLGTLFGLAVTAGLAVWLTDAAALTGANDEHAMTLSTVVPQISLPGLLICGLLVGGMGVLNDVTITQSATVWELAETAPHATARELFFKGMRIGRDHIASTVYTIAFAYAGAALPILAIAALSDQSFGTTLSSGSMAEEVIRILIGSIGLVLAIPVTTAIAVVVVKATGTGGAHGKASVSSGRRAKLSANDSQN</sequence>
<name>A0ABV9MNF1_9MICC</name>